<dbReference type="EMBL" id="CAJNOO010000031">
    <property type="protein sequence ID" value="CAF0757105.1"/>
    <property type="molecule type" value="Genomic_DNA"/>
</dbReference>
<dbReference type="GO" id="GO:0051301">
    <property type="term" value="P:cell division"/>
    <property type="evidence" value="ECO:0007669"/>
    <property type="project" value="UniProtKB-KW"/>
</dbReference>
<evidence type="ECO:0000256" key="2">
    <source>
        <dbReference type="ARBA" id="ARBA00022737"/>
    </source>
</evidence>
<dbReference type="InterPro" id="IPR011990">
    <property type="entry name" value="TPR-like_helical_dom_sf"/>
</dbReference>
<evidence type="ECO:0000313" key="12">
    <source>
        <dbReference type="Proteomes" id="UP000663882"/>
    </source>
</evidence>
<keyword evidence="5 7" id="KW-0802">TPR repeat</keyword>
<keyword evidence="1" id="KW-0132">Cell division</keyword>
<feature type="repeat" description="TPR" evidence="7">
    <location>
        <begin position="410"/>
        <end position="443"/>
    </location>
</feature>
<dbReference type="Pfam" id="PF04049">
    <property type="entry name" value="ANAPC8"/>
    <property type="match status" value="1"/>
</dbReference>
<dbReference type="InterPro" id="IPR007192">
    <property type="entry name" value="APC8"/>
</dbReference>
<dbReference type="GO" id="GO:0016567">
    <property type="term" value="P:protein ubiquitination"/>
    <property type="evidence" value="ECO:0007669"/>
    <property type="project" value="TreeGrafter"/>
</dbReference>
<feature type="compositionally biased region" description="Low complexity" evidence="8">
    <location>
        <begin position="579"/>
        <end position="593"/>
    </location>
</feature>
<organism evidence="10 12">
    <name type="scientific">Rotaria sordida</name>
    <dbReference type="NCBI Taxonomy" id="392033"/>
    <lineage>
        <taxon>Eukaryota</taxon>
        <taxon>Metazoa</taxon>
        <taxon>Spiralia</taxon>
        <taxon>Gnathifera</taxon>
        <taxon>Rotifera</taxon>
        <taxon>Eurotatoria</taxon>
        <taxon>Bdelloidea</taxon>
        <taxon>Philodinida</taxon>
        <taxon>Philodinidae</taxon>
        <taxon>Rotaria</taxon>
    </lineage>
</organism>
<gene>
    <name evidence="11" type="ORF">FNK824_LOCUS4457</name>
    <name evidence="10" type="ORF">RFH988_LOCUS1629</name>
</gene>
<evidence type="ECO:0000256" key="5">
    <source>
        <dbReference type="ARBA" id="ARBA00022803"/>
    </source>
</evidence>
<dbReference type="Pfam" id="PF13181">
    <property type="entry name" value="TPR_8"/>
    <property type="match status" value="1"/>
</dbReference>
<evidence type="ECO:0000259" key="9">
    <source>
        <dbReference type="Pfam" id="PF04049"/>
    </source>
</evidence>
<proteinExistence type="predicted"/>
<dbReference type="PANTHER" id="PTHR12558">
    <property type="entry name" value="CELL DIVISION CYCLE 16,23,27"/>
    <property type="match status" value="1"/>
</dbReference>
<feature type="region of interest" description="Disordered" evidence="8">
    <location>
        <begin position="571"/>
        <end position="606"/>
    </location>
</feature>
<dbReference type="PANTHER" id="PTHR12558:SF10">
    <property type="entry name" value="CELL DIVISION CYCLE PROTEIN 23 HOMOLOG"/>
    <property type="match status" value="1"/>
</dbReference>
<dbReference type="InterPro" id="IPR019734">
    <property type="entry name" value="TPR_rpt"/>
</dbReference>
<keyword evidence="3" id="KW-0498">Mitosis</keyword>
<dbReference type="PROSITE" id="PS50005">
    <property type="entry name" value="TPR"/>
    <property type="match status" value="3"/>
</dbReference>
<dbReference type="Proteomes" id="UP000663882">
    <property type="component" value="Unassembled WGS sequence"/>
</dbReference>
<evidence type="ECO:0000256" key="4">
    <source>
        <dbReference type="ARBA" id="ARBA00022786"/>
    </source>
</evidence>
<dbReference type="OrthoDB" id="10262026at2759"/>
<name>A0A813PWD7_9BILA</name>
<dbReference type="GO" id="GO:0005680">
    <property type="term" value="C:anaphase-promoting complex"/>
    <property type="evidence" value="ECO:0007669"/>
    <property type="project" value="InterPro"/>
</dbReference>
<evidence type="ECO:0000256" key="7">
    <source>
        <dbReference type="PROSITE-ProRule" id="PRU00339"/>
    </source>
</evidence>
<evidence type="ECO:0000256" key="8">
    <source>
        <dbReference type="SAM" id="MobiDB-lite"/>
    </source>
</evidence>
<feature type="domain" description="Cdc23" evidence="9">
    <location>
        <begin position="26"/>
        <end position="276"/>
    </location>
</feature>
<evidence type="ECO:0000256" key="6">
    <source>
        <dbReference type="ARBA" id="ARBA00023306"/>
    </source>
</evidence>
<protein>
    <recommendedName>
        <fullName evidence="9">Cdc23 domain-containing protein</fullName>
    </recommendedName>
</protein>
<keyword evidence="6" id="KW-0131">Cell cycle</keyword>
<evidence type="ECO:0000313" key="11">
    <source>
        <dbReference type="EMBL" id="CAF3621936.1"/>
    </source>
</evidence>
<sequence length="606" mass="70011">MNPLSMSFDEQRDVNYLQFDPKTVVTDLQKAIPELDLVGLVHSRKWCCEMLQCITLGSASTESGNDELDDGINLNVTARELGTSSSLYLMAKSYFDLREYTRCAHHLRNCTSGYGFFLRLYALYLDGLKHRCDDFVDVFPDTANNQRQATTKASLDNTWLIRLRTELTTSEKTQPLNGYSCYVYALVLKRLGLLNEALPYFVRTVKAVPHLWSAWEDLVMLIDSEQKLHSLDLPKHWIRNVFYARCYVELHKPELCVYICKELTQIGFHNSTYILLLQAKAYETGAELQLARTCCEDARTIDPYNLDSMDIFSNILFVLEDYHALAGLAQKCIEIEKYRFETCIVVGKGNFYSIRNDHARAIQYFTRALRMNPDYPAAWILLGHEFVEGKNHAAAINAYREALDLNRRDHRAWYGLGETYEIIKMYNYALYYFKEAFALKPNDSRYSNALGEVYERTQKLHEAKKCYWRSYCVGDIEGNALAKYAHVCDHLKDEETAARAYMEFIRTQELRQVKNFTEFSHAAEFLANYHVKKRQYDQACSYARKCLEFPEVKNAAKDILNKITGLREGQQQLKDKELSQQQTSAPAPTAQSTIHEFDSSSTTTID</sequence>
<keyword evidence="2" id="KW-0677">Repeat</keyword>
<dbReference type="GO" id="GO:0031145">
    <property type="term" value="P:anaphase-promoting complex-dependent catabolic process"/>
    <property type="evidence" value="ECO:0007669"/>
    <property type="project" value="TreeGrafter"/>
</dbReference>
<dbReference type="AlphaFoldDB" id="A0A813PWD7"/>
<evidence type="ECO:0000256" key="3">
    <source>
        <dbReference type="ARBA" id="ARBA00022776"/>
    </source>
</evidence>
<accession>A0A813PWD7</accession>
<feature type="repeat" description="TPR" evidence="7">
    <location>
        <begin position="376"/>
        <end position="409"/>
    </location>
</feature>
<reference evidence="10" key="1">
    <citation type="submission" date="2021-02" db="EMBL/GenBank/DDBJ databases">
        <authorList>
            <person name="Nowell W R."/>
        </authorList>
    </citation>
    <scope>NUCLEOTIDE SEQUENCE</scope>
</reference>
<dbReference type="Gene3D" id="1.25.40.10">
    <property type="entry name" value="Tetratricopeptide repeat domain"/>
    <property type="match status" value="2"/>
</dbReference>
<dbReference type="EMBL" id="CAJOBE010000327">
    <property type="protein sequence ID" value="CAF3621936.1"/>
    <property type="molecule type" value="Genomic_DNA"/>
</dbReference>
<dbReference type="SMART" id="SM00028">
    <property type="entry name" value="TPR"/>
    <property type="match status" value="6"/>
</dbReference>
<dbReference type="Proteomes" id="UP000663874">
    <property type="component" value="Unassembled WGS sequence"/>
</dbReference>
<feature type="repeat" description="TPR" evidence="7">
    <location>
        <begin position="342"/>
        <end position="375"/>
    </location>
</feature>
<comment type="caution">
    <text evidence="10">The sequence shown here is derived from an EMBL/GenBank/DDBJ whole genome shotgun (WGS) entry which is preliminary data.</text>
</comment>
<dbReference type="SUPFAM" id="SSF48452">
    <property type="entry name" value="TPR-like"/>
    <property type="match status" value="3"/>
</dbReference>
<dbReference type="GO" id="GO:0045842">
    <property type="term" value="P:positive regulation of mitotic metaphase/anaphase transition"/>
    <property type="evidence" value="ECO:0007669"/>
    <property type="project" value="TreeGrafter"/>
</dbReference>
<evidence type="ECO:0000313" key="10">
    <source>
        <dbReference type="EMBL" id="CAF0757105.1"/>
    </source>
</evidence>
<evidence type="ECO:0000256" key="1">
    <source>
        <dbReference type="ARBA" id="ARBA00022618"/>
    </source>
</evidence>
<dbReference type="Pfam" id="PF13414">
    <property type="entry name" value="TPR_11"/>
    <property type="match status" value="1"/>
</dbReference>
<keyword evidence="4" id="KW-0833">Ubl conjugation pathway</keyword>